<dbReference type="EMBL" id="JBHUFL010000003">
    <property type="protein sequence ID" value="MFD1835643.1"/>
    <property type="molecule type" value="Genomic_DNA"/>
</dbReference>
<dbReference type="PROSITE" id="PS00108">
    <property type="entry name" value="PROTEIN_KINASE_ST"/>
    <property type="match status" value="1"/>
</dbReference>
<evidence type="ECO:0000259" key="11">
    <source>
        <dbReference type="PROSITE" id="PS51178"/>
    </source>
</evidence>
<dbReference type="PROSITE" id="PS50011">
    <property type="entry name" value="PROTEIN_KINASE_DOM"/>
    <property type="match status" value="1"/>
</dbReference>
<evidence type="ECO:0000256" key="8">
    <source>
        <dbReference type="ARBA" id="ARBA00048679"/>
    </source>
</evidence>
<organism evidence="12 13">
    <name type="scientific">Brachybacterium rhamnosum</name>
    <dbReference type="NCBI Taxonomy" id="173361"/>
    <lineage>
        <taxon>Bacteria</taxon>
        <taxon>Bacillati</taxon>
        <taxon>Actinomycetota</taxon>
        <taxon>Actinomycetes</taxon>
        <taxon>Micrococcales</taxon>
        <taxon>Dermabacteraceae</taxon>
        <taxon>Brachybacterium</taxon>
    </lineage>
</organism>
<comment type="caution">
    <text evidence="12">The sequence shown here is derived from an EMBL/GenBank/DDBJ whole genome shotgun (WGS) entry which is preliminary data.</text>
</comment>
<feature type="region of interest" description="Disordered" evidence="9">
    <location>
        <begin position="320"/>
        <end position="403"/>
    </location>
</feature>
<evidence type="ECO:0000256" key="7">
    <source>
        <dbReference type="ARBA" id="ARBA00047899"/>
    </source>
</evidence>
<feature type="domain" description="PASTA" evidence="11">
    <location>
        <begin position="591"/>
        <end position="656"/>
    </location>
</feature>
<keyword evidence="2" id="KW-0723">Serine/threonine-protein kinase</keyword>
<evidence type="ECO:0000256" key="1">
    <source>
        <dbReference type="ARBA" id="ARBA00012513"/>
    </source>
</evidence>
<feature type="compositionally biased region" description="Basic and acidic residues" evidence="9">
    <location>
        <begin position="391"/>
        <end position="402"/>
    </location>
</feature>
<evidence type="ECO:0000313" key="12">
    <source>
        <dbReference type="EMBL" id="MFD1835643.1"/>
    </source>
</evidence>
<evidence type="ECO:0000256" key="6">
    <source>
        <dbReference type="ARBA" id="ARBA00022840"/>
    </source>
</evidence>
<keyword evidence="3" id="KW-0808">Transferase</keyword>
<evidence type="ECO:0000256" key="5">
    <source>
        <dbReference type="ARBA" id="ARBA00022777"/>
    </source>
</evidence>
<dbReference type="SMART" id="SM00740">
    <property type="entry name" value="PASTA"/>
    <property type="match status" value="4"/>
</dbReference>
<keyword evidence="5" id="KW-0418">Kinase</keyword>
<keyword evidence="6" id="KW-0067">ATP-binding</keyword>
<accession>A0ABW4PYV7</accession>
<dbReference type="InterPro" id="IPR011009">
    <property type="entry name" value="Kinase-like_dom_sf"/>
</dbReference>
<feature type="region of interest" description="Disordered" evidence="9">
    <location>
        <begin position="283"/>
        <end position="305"/>
    </location>
</feature>
<comment type="catalytic activity">
    <reaction evidence="7">
        <text>L-threonyl-[protein] + ATP = O-phospho-L-threonyl-[protein] + ADP + H(+)</text>
        <dbReference type="Rhea" id="RHEA:46608"/>
        <dbReference type="Rhea" id="RHEA-COMP:11060"/>
        <dbReference type="Rhea" id="RHEA-COMP:11605"/>
        <dbReference type="ChEBI" id="CHEBI:15378"/>
        <dbReference type="ChEBI" id="CHEBI:30013"/>
        <dbReference type="ChEBI" id="CHEBI:30616"/>
        <dbReference type="ChEBI" id="CHEBI:61977"/>
        <dbReference type="ChEBI" id="CHEBI:456216"/>
        <dbReference type="EC" id="2.7.11.1"/>
    </reaction>
</comment>
<gene>
    <name evidence="12" type="ORF">ACFSDA_11250</name>
</gene>
<keyword evidence="4" id="KW-0547">Nucleotide-binding</keyword>
<feature type="domain" description="PASTA" evidence="11">
    <location>
        <begin position="458"/>
        <end position="523"/>
    </location>
</feature>
<feature type="domain" description="PASTA" evidence="11">
    <location>
        <begin position="657"/>
        <end position="721"/>
    </location>
</feature>
<dbReference type="InterPro" id="IPR005543">
    <property type="entry name" value="PASTA_dom"/>
</dbReference>
<dbReference type="CDD" id="cd14014">
    <property type="entry name" value="STKc_PknB_like"/>
    <property type="match status" value="1"/>
</dbReference>
<dbReference type="CDD" id="cd06577">
    <property type="entry name" value="PASTA_pknB"/>
    <property type="match status" value="4"/>
</dbReference>
<name>A0ABW4PYV7_9MICO</name>
<feature type="domain" description="Protein kinase" evidence="10">
    <location>
        <begin position="19"/>
        <end position="282"/>
    </location>
</feature>
<evidence type="ECO:0000313" key="13">
    <source>
        <dbReference type="Proteomes" id="UP001597280"/>
    </source>
</evidence>
<reference evidence="13" key="1">
    <citation type="journal article" date="2019" name="Int. J. Syst. Evol. Microbiol.">
        <title>The Global Catalogue of Microorganisms (GCM) 10K type strain sequencing project: providing services to taxonomists for standard genome sequencing and annotation.</title>
        <authorList>
            <consortium name="The Broad Institute Genomics Platform"/>
            <consortium name="The Broad Institute Genome Sequencing Center for Infectious Disease"/>
            <person name="Wu L."/>
            <person name="Ma J."/>
        </authorList>
    </citation>
    <scope>NUCLEOTIDE SEQUENCE [LARGE SCALE GENOMIC DNA]</scope>
    <source>
        <strain evidence="13">JCM 11650</strain>
    </source>
</reference>
<dbReference type="EC" id="2.7.11.1" evidence="1"/>
<feature type="domain" description="PASTA" evidence="11">
    <location>
        <begin position="524"/>
        <end position="590"/>
    </location>
</feature>
<evidence type="ECO:0000256" key="3">
    <source>
        <dbReference type="ARBA" id="ARBA00022679"/>
    </source>
</evidence>
<dbReference type="Pfam" id="PF03793">
    <property type="entry name" value="PASTA"/>
    <property type="match status" value="4"/>
</dbReference>
<feature type="region of interest" description="Disordered" evidence="9">
    <location>
        <begin position="623"/>
        <end position="642"/>
    </location>
</feature>
<comment type="catalytic activity">
    <reaction evidence="8">
        <text>L-seryl-[protein] + ATP = O-phospho-L-seryl-[protein] + ADP + H(+)</text>
        <dbReference type="Rhea" id="RHEA:17989"/>
        <dbReference type="Rhea" id="RHEA-COMP:9863"/>
        <dbReference type="Rhea" id="RHEA-COMP:11604"/>
        <dbReference type="ChEBI" id="CHEBI:15378"/>
        <dbReference type="ChEBI" id="CHEBI:29999"/>
        <dbReference type="ChEBI" id="CHEBI:30616"/>
        <dbReference type="ChEBI" id="CHEBI:83421"/>
        <dbReference type="ChEBI" id="CHEBI:456216"/>
        <dbReference type="EC" id="2.7.11.1"/>
    </reaction>
</comment>
<dbReference type="Proteomes" id="UP001597280">
    <property type="component" value="Unassembled WGS sequence"/>
</dbReference>
<protein>
    <recommendedName>
        <fullName evidence="1">non-specific serine/threonine protein kinase</fullName>
        <ecNumber evidence="1">2.7.11.1</ecNumber>
    </recommendedName>
</protein>
<evidence type="ECO:0000256" key="4">
    <source>
        <dbReference type="ARBA" id="ARBA00022741"/>
    </source>
</evidence>
<dbReference type="Pfam" id="PF00069">
    <property type="entry name" value="Pkinase"/>
    <property type="match status" value="1"/>
</dbReference>
<dbReference type="SUPFAM" id="SSF56112">
    <property type="entry name" value="Protein kinase-like (PK-like)"/>
    <property type="match status" value="1"/>
</dbReference>
<evidence type="ECO:0000256" key="2">
    <source>
        <dbReference type="ARBA" id="ARBA00022527"/>
    </source>
</evidence>
<dbReference type="SUPFAM" id="SSF54184">
    <property type="entry name" value="Penicillin-binding protein 2x (pbp-2x), c-terminal domain"/>
    <property type="match status" value="1"/>
</dbReference>
<dbReference type="PANTHER" id="PTHR43289:SF34">
    <property type="entry name" value="SERINE_THREONINE-PROTEIN KINASE YBDM-RELATED"/>
    <property type="match status" value="1"/>
</dbReference>
<dbReference type="Gene3D" id="3.30.10.20">
    <property type="match status" value="4"/>
</dbReference>
<keyword evidence="13" id="KW-1185">Reference proteome</keyword>
<dbReference type="Gene3D" id="3.30.200.20">
    <property type="entry name" value="Phosphorylase Kinase, domain 1"/>
    <property type="match status" value="1"/>
</dbReference>
<dbReference type="SMART" id="SM00220">
    <property type="entry name" value="S_TKc"/>
    <property type="match status" value="1"/>
</dbReference>
<dbReference type="InterPro" id="IPR000719">
    <property type="entry name" value="Prot_kinase_dom"/>
</dbReference>
<feature type="compositionally biased region" description="Low complexity" evidence="9">
    <location>
        <begin position="333"/>
        <end position="346"/>
    </location>
</feature>
<dbReference type="RefSeq" id="WP_343904775.1">
    <property type="nucleotide sequence ID" value="NZ_BAAAIS010000003.1"/>
</dbReference>
<dbReference type="PANTHER" id="PTHR43289">
    <property type="entry name" value="MITOGEN-ACTIVATED PROTEIN KINASE KINASE KINASE 20-RELATED"/>
    <property type="match status" value="1"/>
</dbReference>
<evidence type="ECO:0000259" key="10">
    <source>
        <dbReference type="PROSITE" id="PS50011"/>
    </source>
</evidence>
<dbReference type="InterPro" id="IPR008271">
    <property type="entry name" value="Ser/Thr_kinase_AS"/>
</dbReference>
<dbReference type="PROSITE" id="PS51178">
    <property type="entry name" value="PASTA"/>
    <property type="match status" value="4"/>
</dbReference>
<evidence type="ECO:0000256" key="9">
    <source>
        <dbReference type="SAM" id="MobiDB-lite"/>
    </source>
</evidence>
<sequence length="721" mass="75414">MSAATSTSPGISLLLDDRYRVEEPIARGGMATVYRGHDQRLDRVVALKIMHPHLATDENFRRRFGREARAAARLAHRNVVGVFDQGEDEDRIYLAMELVEGVTLRSRIADQGRLTVGDALDVTAQTLQALVAAHAAGIVHRDIKPENILIDREGTVKVADFGLARAIGTSNSSASATLLGTVAYISPEVVTRGQMDERSDLYSLGVVLFEMLTGVQPFTGDQPVHIAFQHVHEDIPAPSGRVEGVPTELDSLITWASSRTVEHRPSSAAELLRSVQDLRRTLPAGVLATRPRSLENGPDTSTGEVRLATARLDEALASLRTGPRPFAAEAPDVDAPGTDTAADAGPRASAAVGPEPLPDDGADTGRTALPPGEDGDGATTGTGDAGDDVPSDGHGEGADEPPRTVVMRAPRARRGRHLPLAARRRSRPAAMLAIGSLVAALGTGAWSGVDWYANTGPGADRTIPVLVGTQLTDAEQALDSADLTVRTVERYDDTVPAGHVITASPSSGGVVKKGTAVELVVSRGEQVFEVPDLTGLGVDEARDAVEAQNLVLVEDDPEYSENVAKGEIISQSQEADSLPEGGEVHVVVSQGRVPIAVSDQTGRGADAARSALEAAGFTVTTSSAHSSSVPKGSVVSQSPASGTLHRGDTVNLVISQGPEMVTVPDVFKKSEADARSTLEAAGLKVSVEHPKGDPAFGLVYQQSATAGDQVAKGSTVTISVF</sequence>
<proteinExistence type="predicted"/>
<dbReference type="Gene3D" id="1.10.510.10">
    <property type="entry name" value="Transferase(Phosphotransferase) domain 1"/>
    <property type="match status" value="1"/>
</dbReference>